<dbReference type="HOGENOM" id="CLU_2347801_0_0_1"/>
<protein>
    <submittedName>
        <fullName evidence="1">Uncharacterized protein</fullName>
    </submittedName>
</protein>
<organism evidence="1">
    <name type="scientific">Rhizophagus irregularis (strain DAOM 181602 / DAOM 197198 / MUCL 43194)</name>
    <name type="common">Arbuscular mycorrhizal fungus</name>
    <name type="synonym">Glomus intraradices</name>
    <dbReference type="NCBI Taxonomy" id="747089"/>
    <lineage>
        <taxon>Eukaryota</taxon>
        <taxon>Fungi</taxon>
        <taxon>Fungi incertae sedis</taxon>
        <taxon>Mucoromycota</taxon>
        <taxon>Glomeromycotina</taxon>
        <taxon>Glomeromycetes</taxon>
        <taxon>Glomerales</taxon>
        <taxon>Glomeraceae</taxon>
        <taxon>Rhizophagus</taxon>
    </lineage>
</organism>
<proteinExistence type="predicted"/>
<gene>
    <name evidence="1" type="ORF">GLOINDRAFT_12846</name>
</gene>
<accession>U9SK16</accession>
<evidence type="ECO:0000313" key="1">
    <source>
        <dbReference type="EMBL" id="ERZ96219.1"/>
    </source>
</evidence>
<dbReference type="AlphaFoldDB" id="U9SK16"/>
<dbReference type="EMBL" id="KI300629">
    <property type="protein sequence ID" value="ERZ96219.1"/>
    <property type="molecule type" value="Genomic_DNA"/>
</dbReference>
<dbReference type="VEuPathDB" id="FungiDB:RhiirFUN_021944"/>
<name>U9SK16_RHIID</name>
<reference evidence="1" key="1">
    <citation type="submission" date="2013-07" db="EMBL/GenBank/DDBJ databases">
        <title>The genome of an arbuscular mycorrhizal fungus provides insights into the evolution of the oldest plant symbiosis.</title>
        <authorList>
            <consortium name="DOE Joint Genome Institute"/>
            <person name="Tisserant E."/>
            <person name="Malbreil M."/>
            <person name="Kuo A."/>
            <person name="Kohler A."/>
            <person name="Symeonidi A."/>
            <person name="Balestrini R."/>
            <person name="Charron P."/>
            <person name="Duensing N."/>
            <person name="Frei-dit-Frey N."/>
            <person name="Gianinazzi-Pearson V."/>
            <person name="Gilbert B."/>
            <person name="Handa Y."/>
            <person name="Hijri M."/>
            <person name="Kaul R."/>
            <person name="Kawaguchi M."/>
            <person name="Krajinski F."/>
            <person name="Lammers P."/>
            <person name="Lapierre D."/>
            <person name="Masclaux F.G."/>
            <person name="Murat C."/>
            <person name="Morin E."/>
            <person name="Ndikumana S."/>
            <person name="Pagni M."/>
            <person name="Petitpierre D."/>
            <person name="Requena N."/>
            <person name="Rosikiewicz P."/>
            <person name="Riley R."/>
            <person name="Saito K."/>
            <person name="San Clemente H."/>
            <person name="Shapiro H."/>
            <person name="van Tuinen D."/>
            <person name="Becard G."/>
            <person name="Bonfante P."/>
            <person name="Paszkowski U."/>
            <person name="Shachar-Hill Y."/>
            <person name="Young J.P."/>
            <person name="Sanders I.R."/>
            <person name="Henrissat B."/>
            <person name="Rensing S.A."/>
            <person name="Grigoriev I.V."/>
            <person name="Corradi N."/>
            <person name="Roux C."/>
            <person name="Martin F."/>
        </authorList>
    </citation>
    <scope>NUCLEOTIDE SEQUENCE</scope>
    <source>
        <strain evidence="1">DAOM 197198</strain>
    </source>
</reference>
<sequence length="97" mass="10824">MISLIEAVPNQLVKRTTEFGQCDGRIKPLDVTTYPSDFVPNNELALNIKGDFGTELTEKAKLFITDLPSGYLFSVAIFTDYDKSHNRPQACAVAREK</sequence>